<keyword evidence="4" id="KW-1133">Transmembrane helix</keyword>
<dbReference type="SUPFAM" id="SSF51055">
    <property type="entry name" value="Carbohydrate binding domain"/>
    <property type="match status" value="1"/>
</dbReference>
<dbReference type="InterPro" id="IPR036116">
    <property type="entry name" value="FN3_sf"/>
</dbReference>
<dbReference type="InterPro" id="IPR051024">
    <property type="entry name" value="GlcNAc_Chitin_IntDeg"/>
</dbReference>
<dbReference type="EMBL" id="BOSM01000011">
    <property type="protein sequence ID" value="GIP60685.1"/>
    <property type="molecule type" value="Genomic_DNA"/>
</dbReference>
<comment type="caution">
    <text evidence="6">The sequence shown here is derived from an EMBL/GenBank/DDBJ whole genome shotgun (WGS) entry which is preliminary data.</text>
</comment>
<dbReference type="CDD" id="cd21177">
    <property type="entry name" value="LPMO_AA10"/>
    <property type="match status" value="1"/>
</dbReference>
<dbReference type="Proteomes" id="UP000681290">
    <property type="component" value="Unassembled WGS sequence"/>
</dbReference>
<dbReference type="SMART" id="SM00060">
    <property type="entry name" value="FN3"/>
    <property type="match status" value="2"/>
</dbReference>
<keyword evidence="2" id="KW-0378">Hydrolase</keyword>
<dbReference type="SUPFAM" id="SSF49265">
    <property type="entry name" value="Fibronectin type III"/>
    <property type="match status" value="1"/>
</dbReference>
<feature type="transmembrane region" description="Helical" evidence="4">
    <location>
        <begin position="32"/>
        <end position="54"/>
    </location>
</feature>
<keyword evidence="4" id="KW-0472">Membrane</keyword>
<protein>
    <submittedName>
        <fullName evidence="6">Chitin-binding protein</fullName>
    </submittedName>
</protein>
<evidence type="ECO:0000256" key="4">
    <source>
        <dbReference type="SAM" id="Phobius"/>
    </source>
</evidence>
<gene>
    <name evidence="6" type="ORF">J15TS10_44990</name>
</gene>
<evidence type="ECO:0000313" key="7">
    <source>
        <dbReference type="Proteomes" id="UP000681290"/>
    </source>
</evidence>
<dbReference type="Pfam" id="PF02839">
    <property type="entry name" value="CBM_5_12"/>
    <property type="match status" value="1"/>
</dbReference>
<dbReference type="SUPFAM" id="SSF81296">
    <property type="entry name" value="E set domains"/>
    <property type="match status" value="1"/>
</dbReference>
<keyword evidence="1" id="KW-0732">Signal</keyword>
<organism evidence="6 7">
    <name type="scientific">Paenibacillus woosongensis</name>
    <dbReference type="NCBI Taxonomy" id="307580"/>
    <lineage>
        <taxon>Bacteria</taxon>
        <taxon>Bacillati</taxon>
        <taxon>Bacillota</taxon>
        <taxon>Bacilli</taxon>
        <taxon>Bacillales</taxon>
        <taxon>Paenibacillaceae</taxon>
        <taxon>Paenibacillus</taxon>
    </lineage>
</organism>
<dbReference type="PROSITE" id="PS50853">
    <property type="entry name" value="FN3"/>
    <property type="match status" value="2"/>
</dbReference>
<dbReference type="InterPro" id="IPR014756">
    <property type="entry name" value="Ig_E-set"/>
</dbReference>
<dbReference type="Pfam" id="PF03067">
    <property type="entry name" value="LPMO_10"/>
    <property type="match status" value="1"/>
</dbReference>
<feature type="domain" description="Fibronectin type-III" evidence="5">
    <location>
        <begin position="335"/>
        <end position="423"/>
    </location>
</feature>
<dbReference type="InterPro" id="IPR003961">
    <property type="entry name" value="FN3_dom"/>
</dbReference>
<dbReference type="PANTHER" id="PTHR34823:SF1">
    <property type="entry name" value="CHITIN-BINDING TYPE-4 DOMAIN-CONTAINING PROTEIN"/>
    <property type="match status" value="1"/>
</dbReference>
<dbReference type="Gene3D" id="2.60.40.10">
    <property type="entry name" value="Immunoglobulins"/>
    <property type="match status" value="2"/>
</dbReference>
<dbReference type="Gene3D" id="2.10.10.20">
    <property type="entry name" value="Carbohydrate-binding module superfamily 5/12"/>
    <property type="match status" value="1"/>
</dbReference>
<dbReference type="PANTHER" id="PTHR34823">
    <property type="entry name" value="GLCNAC-BINDING PROTEIN A"/>
    <property type="match status" value="1"/>
</dbReference>
<name>A0ABQ4MXM3_9BACL</name>
<evidence type="ECO:0000256" key="1">
    <source>
        <dbReference type="ARBA" id="ARBA00022729"/>
    </source>
</evidence>
<accession>A0ABQ4MXM3</accession>
<proteinExistence type="predicted"/>
<evidence type="ECO:0000256" key="3">
    <source>
        <dbReference type="ARBA" id="ARBA00023326"/>
    </source>
</evidence>
<dbReference type="CDD" id="cd12214">
    <property type="entry name" value="ChiA1_BD"/>
    <property type="match status" value="1"/>
</dbReference>
<dbReference type="Gene3D" id="2.70.50.50">
    <property type="entry name" value="chitin-binding protein cbp21"/>
    <property type="match status" value="1"/>
</dbReference>
<dbReference type="SMART" id="SM00495">
    <property type="entry name" value="ChtBD3"/>
    <property type="match status" value="1"/>
</dbReference>
<evidence type="ECO:0000313" key="6">
    <source>
        <dbReference type="EMBL" id="GIP60685.1"/>
    </source>
</evidence>
<sequence length="472" mass="49470">MSTILKHSYTEGIIQFEKGANVMSAIRISHSVVLKAITSLGVMILLSFLMILFAEQASAHGYVDSPGSRAILCKNGQNKDCGAIVYEPQSLEAPKGFPHSGPADGKIASAGGIFPKLDEQSATRWTTVNINAGTNTFNWKLTAAHATASWKYYITKDNWDPNAPLSRNSFDLTPFCSVDYGGARPPFEYSNTCNVPQRSGYHVILAVWEVADTANAFYNVIDVNFGGSNPPSDTIAPSAPGALTSTGTTSTSVSLAWNASTDNVGVTGYEIYNGSSLVATVPGSALSYTVTGLTANTSYTFTVKAKDAAGNLSNASNPVTVRTEGVIADTEAPSAPGNLHVMGTPTSSSVSLMWSPSTDNVGVAGYRIYNGTALVATVSGATTDHVVTGLGANSTYTFTVRAFDAAGNQSAASNSVSAKTAEAPAAQAWEPNTAYTAGTLVTYNGSVYECRQAHTSLQGWEPDNTPALWLLK</sequence>
<keyword evidence="3" id="KW-0119">Carbohydrate metabolism</keyword>
<dbReference type="CDD" id="cd00063">
    <property type="entry name" value="FN3"/>
    <property type="match status" value="2"/>
</dbReference>
<evidence type="ECO:0000259" key="5">
    <source>
        <dbReference type="PROSITE" id="PS50853"/>
    </source>
</evidence>
<feature type="domain" description="Fibronectin type-III" evidence="5">
    <location>
        <begin position="239"/>
        <end position="326"/>
    </location>
</feature>
<keyword evidence="4" id="KW-0812">Transmembrane</keyword>
<dbReference type="InterPro" id="IPR004302">
    <property type="entry name" value="Cellulose/chitin-bd_N"/>
</dbReference>
<keyword evidence="3" id="KW-0624">Polysaccharide degradation</keyword>
<reference evidence="6 7" key="1">
    <citation type="submission" date="2021-03" db="EMBL/GenBank/DDBJ databases">
        <title>Antimicrobial resistance genes in bacteria isolated from Japanese honey, and their potential for conferring macrolide and lincosamide resistance in the American foulbrood pathogen Paenibacillus larvae.</title>
        <authorList>
            <person name="Okamoto M."/>
            <person name="Kumagai M."/>
            <person name="Kanamori H."/>
            <person name="Takamatsu D."/>
        </authorList>
    </citation>
    <scope>NUCLEOTIDE SEQUENCE [LARGE SCALE GENOMIC DNA]</scope>
    <source>
        <strain evidence="6 7">J15TS10</strain>
    </source>
</reference>
<dbReference type="InterPro" id="IPR003610">
    <property type="entry name" value="CBM5/12"/>
</dbReference>
<dbReference type="Pfam" id="PF00041">
    <property type="entry name" value="fn3"/>
    <property type="match status" value="2"/>
</dbReference>
<keyword evidence="7" id="KW-1185">Reference proteome</keyword>
<evidence type="ECO:0000256" key="2">
    <source>
        <dbReference type="ARBA" id="ARBA00022801"/>
    </source>
</evidence>
<dbReference type="InterPro" id="IPR036573">
    <property type="entry name" value="CBM_sf_5/12"/>
</dbReference>
<dbReference type="InterPro" id="IPR013783">
    <property type="entry name" value="Ig-like_fold"/>
</dbReference>